<gene>
    <name evidence="1" type="ORF">BTN49_1250</name>
</gene>
<dbReference type="AlphaFoldDB" id="A0A2A5T522"/>
<sequence length="54" mass="6231">MRSSGYLRDQQLVYTVKGLDKVDLFFRITNTAVKDVLYRGHLKQMICALRLAQG</sequence>
<name>A0A2A5T522_9GAMM</name>
<dbReference type="Proteomes" id="UP000219020">
    <property type="component" value="Unassembled WGS sequence"/>
</dbReference>
<evidence type="ECO:0000313" key="1">
    <source>
        <dbReference type="EMBL" id="PCS23254.1"/>
    </source>
</evidence>
<dbReference type="EMBL" id="NBYY01000011">
    <property type="protein sequence ID" value="PCS23254.1"/>
    <property type="molecule type" value="Genomic_DNA"/>
</dbReference>
<reference evidence="2" key="1">
    <citation type="submission" date="2017-04" db="EMBL/GenBank/DDBJ databases">
        <title>Genome evolution of the luminous symbionts of deep sea anglerfish.</title>
        <authorList>
            <person name="Hendry T.A."/>
        </authorList>
    </citation>
    <scope>NUCLEOTIDE SEQUENCE [LARGE SCALE GENOMIC DNA]</scope>
</reference>
<keyword evidence="2" id="KW-1185">Reference proteome</keyword>
<accession>A0A2A5T522</accession>
<comment type="caution">
    <text evidence="1">The sequence shown here is derived from an EMBL/GenBank/DDBJ whole genome shotgun (WGS) entry which is preliminary data.</text>
</comment>
<protein>
    <submittedName>
        <fullName evidence="1">Uncharacterized protein</fullName>
    </submittedName>
</protein>
<evidence type="ECO:0000313" key="2">
    <source>
        <dbReference type="Proteomes" id="UP000219020"/>
    </source>
</evidence>
<proteinExistence type="predicted"/>
<organism evidence="1 2">
    <name type="scientific">Candidatus Enterovibrio escicola</name>
    <dbReference type="NCBI Taxonomy" id="1927127"/>
    <lineage>
        <taxon>Bacteria</taxon>
        <taxon>Pseudomonadati</taxon>
        <taxon>Pseudomonadota</taxon>
        <taxon>Gammaproteobacteria</taxon>
        <taxon>Vibrionales</taxon>
        <taxon>Vibrionaceae</taxon>
        <taxon>Enterovibrio</taxon>
    </lineage>
</organism>